<evidence type="ECO:0000313" key="1">
    <source>
        <dbReference type="EMBL" id="ORY29365.1"/>
    </source>
</evidence>
<reference evidence="1 2" key="1">
    <citation type="submission" date="2016-07" db="EMBL/GenBank/DDBJ databases">
        <title>Pervasive Adenine N6-methylation of Active Genes in Fungi.</title>
        <authorList>
            <consortium name="DOE Joint Genome Institute"/>
            <person name="Mondo S.J."/>
            <person name="Dannebaum R.O."/>
            <person name="Kuo R.C."/>
            <person name="Labutti K."/>
            <person name="Haridas S."/>
            <person name="Kuo A."/>
            <person name="Salamov A."/>
            <person name="Ahrendt S.R."/>
            <person name="Lipzen A."/>
            <person name="Sullivan W."/>
            <person name="Andreopoulos W.B."/>
            <person name="Clum A."/>
            <person name="Lindquist E."/>
            <person name="Daum C."/>
            <person name="Ramamoorthy G.K."/>
            <person name="Gryganskyi A."/>
            <person name="Culley D."/>
            <person name="Magnuson J.K."/>
            <person name="James T.Y."/>
            <person name="O'Malley M.A."/>
            <person name="Stajich J.E."/>
            <person name="Spatafora J.W."/>
            <person name="Visel A."/>
            <person name="Grigoriev I.V."/>
        </authorList>
    </citation>
    <scope>NUCLEOTIDE SEQUENCE [LARGE SCALE GENOMIC DNA]</scope>
    <source>
        <strain evidence="1 2">68-887.2</strain>
    </source>
</reference>
<dbReference type="Proteomes" id="UP000193986">
    <property type="component" value="Unassembled WGS sequence"/>
</dbReference>
<dbReference type="InParanoid" id="A0A1Y2B5I5"/>
<dbReference type="AlphaFoldDB" id="A0A1Y2B5I5"/>
<protein>
    <submittedName>
        <fullName evidence="1">Uncharacterized protein</fullName>
    </submittedName>
</protein>
<dbReference type="EMBL" id="MCFC01000026">
    <property type="protein sequence ID" value="ORY29365.1"/>
    <property type="molecule type" value="Genomic_DNA"/>
</dbReference>
<accession>A0A1Y2B5I5</accession>
<gene>
    <name evidence="1" type="ORF">BCR39DRAFT_505589</name>
</gene>
<proteinExistence type="predicted"/>
<comment type="caution">
    <text evidence="1">The sequence shown here is derived from an EMBL/GenBank/DDBJ whole genome shotgun (WGS) entry which is preliminary data.</text>
</comment>
<organism evidence="1 2">
    <name type="scientific">Naematelia encephala</name>
    <dbReference type="NCBI Taxonomy" id="71784"/>
    <lineage>
        <taxon>Eukaryota</taxon>
        <taxon>Fungi</taxon>
        <taxon>Dikarya</taxon>
        <taxon>Basidiomycota</taxon>
        <taxon>Agaricomycotina</taxon>
        <taxon>Tremellomycetes</taxon>
        <taxon>Tremellales</taxon>
        <taxon>Naemateliaceae</taxon>
        <taxon>Naematelia</taxon>
    </lineage>
</organism>
<name>A0A1Y2B5I5_9TREE</name>
<sequence>MASSQSSIADDAWFTLEGPNAVQLSDLVSSDQRSETASHSAGNFDPSSSFHAWISVPDDLIPEAPAPAYHSISVRRRRRSPLSTTTLHLCIFCSEEQFGQNAEKIILTVHFQSKYDQWVKAASVLKVLIGQGAYCGMPLWGWAIVGSTVVGSVIAVVSAREICVSHHIDSSTAPNNSTEGNSAQSGTSQSALYLSRIYATRDFLGVANEEVSSMANDRETMDGGSDHESYLD</sequence>
<evidence type="ECO:0000313" key="2">
    <source>
        <dbReference type="Proteomes" id="UP000193986"/>
    </source>
</evidence>
<keyword evidence="2" id="KW-1185">Reference proteome</keyword>